<dbReference type="GO" id="GO:0032040">
    <property type="term" value="C:small-subunit processome"/>
    <property type="evidence" value="ECO:0007669"/>
    <property type="project" value="InterPro"/>
</dbReference>
<dbReference type="GO" id="GO:0031428">
    <property type="term" value="C:box C/D methylation guide snoRNP complex"/>
    <property type="evidence" value="ECO:0007669"/>
    <property type="project" value="InterPro"/>
</dbReference>
<dbReference type="Proteomes" id="UP000823388">
    <property type="component" value="Chromosome 3K"/>
</dbReference>
<organism evidence="1 2">
    <name type="scientific">Panicum virgatum</name>
    <name type="common">Blackwell switchgrass</name>
    <dbReference type="NCBI Taxonomy" id="38727"/>
    <lineage>
        <taxon>Eukaryota</taxon>
        <taxon>Viridiplantae</taxon>
        <taxon>Streptophyta</taxon>
        <taxon>Embryophyta</taxon>
        <taxon>Tracheophyta</taxon>
        <taxon>Spermatophyta</taxon>
        <taxon>Magnoliopsida</taxon>
        <taxon>Liliopsida</taxon>
        <taxon>Poales</taxon>
        <taxon>Poaceae</taxon>
        <taxon>PACMAD clade</taxon>
        <taxon>Panicoideae</taxon>
        <taxon>Panicodae</taxon>
        <taxon>Paniceae</taxon>
        <taxon>Panicinae</taxon>
        <taxon>Panicum</taxon>
        <taxon>Panicum sect. Hiantes</taxon>
    </lineage>
</organism>
<dbReference type="SUPFAM" id="SSF89124">
    <property type="entry name" value="Nop domain"/>
    <property type="match status" value="1"/>
</dbReference>
<comment type="caution">
    <text evidence="1">The sequence shown here is derived from an EMBL/GenBank/DDBJ whole genome shotgun (WGS) entry which is preliminary data.</text>
</comment>
<dbReference type="OrthoDB" id="719143at2759"/>
<dbReference type="InterPro" id="IPR045056">
    <property type="entry name" value="Nop56/Nop58"/>
</dbReference>
<accession>A0A8T0V6D9</accession>
<name>A0A8T0V6D9_PANVG</name>
<keyword evidence="2" id="KW-1185">Reference proteome</keyword>
<dbReference type="PANTHER" id="PTHR10894:SF14">
    <property type="entry name" value="EXPRESSED PROTEIN"/>
    <property type="match status" value="1"/>
</dbReference>
<reference evidence="1" key="1">
    <citation type="submission" date="2020-05" db="EMBL/GenBank/DDBJ databases">
        <title>WGS assembly of Panicum virgatum.</title>
        <authorList>
            <person name="Lovell J.T."/>
            <person name="Jenkins J."/>
            <person name="Shu S."/>
            <person name="Juenger T.E."/>
            <person name="Schmutz J."/>
        </authorList>
    </citation>
    <scope>NUCLEOTIDE SEQUENCE</scope>
    <source>
        <strain evidence="1">AP13</strain>
    </source>
</reference>
<dbReference type="AlphaFoldDB" id="A0A8T0V6D9"/>
<sequence length="319" mass="36221">MALDLSSLEMVALLETPTGFAFFHVYENLCKGPKNLWSWFINDEVADNVIFLLEFIKFEDKSVAWKSGGPGLLLTRAIKKYCGKSIQLIVGDVELRGVIKSNLNVKCFENEDVIFELMWGLKHVLSYYVRQERGNITLEYRLPLSQGLKDCMSKYEVIIPTEAIDRTFVGCASALHRCDVLLEHYRKRLPEICEPFLPGIREIVNGDIPYAEVVAKILTPDRVQDCNPFEGLSDDVVKKIKDVAANNAGKKVDRAKHRLIYGIARDVRKFPGYRTDLLQTLKSLADKRSGRQKRSQTEILNGQAAKMDTVLVLMLMVYA</sequence>
<evidence type="ECO:0000313" key="1">
    <source>
        <dbReference type="EMBL" id="KAG2630800.1"/>
    </source>
</evidence>
<protein>
    <submittedName>
        <fullName evidence="1">Uncharacterized protein</fullName>
    </submittedName>
</protein>
<dbReference type="InterPro" id="IPR036070">
    <property type="entry name" value="Nop_dom_sf"/>
</dbReference>
<proteinExistence type="predicted"/>
<evidence type="ECO:0000313" key="2">
    <source>
        <dbReference type="Proteomes" id="UP000823388"/>
    </source>
</evidence>
<dbReference type="GO" id="GO:0030515">
    <property type="term" value="F:snoRNA binding"/>
    <property type="evidence" value="ECO:0007669"/>
    <property type="project" value="InterPro"/>
</dbReference>
<gene>
    <name evidence="1" type="ORF">PVAP13_3KG548701</name>
</gene>
<dbReference type="EMBL" id="CM029041">
    <property type="protein sequence ID" value="KAG2630800.1"/>
    <property type="molecule type" value="Genomic_DNA"/>
</dbReference>
<dbReference type="PANTHER" id="PTHR10894">
    <property type="entry name" value="NUCLEOLAR PROTEIN 5 NUCLEOLAR PROTEIN NOP5 NOP58"/>
    <property type="match status" value="1"/>
</dbReference>
<dbReference type="Gene3D" id="1.10.287.4070">
    <property type="match status" value="1"/>
</dbReference>